<feature type="active site" evidence="10">
    <location>
        <position position="41"/>
    </location>
</feature>
<evidence type="ECO:0000256" key="8">
    <source>
        <dbReference type="ARBA" id="ARBA00023128"/>
    </source>
</evidence>
<dbReference type="FunFam" id="2.10.109.10:FF:000005">
    <property type="entry name" value="Mitochondrial inner membrane protease subunit"/>
    <property type="match status" value="1"/>
</dbReference>
<protein>
    <recommendedName>
        <fullName evidence="11">Mitochondrial inner membrane protease subunit</fullName>
        <ecNumber evidence="11">3.4.21.-</ecNumber>
    </recommendedName>
</protein>
<dbReference type="Pfam" id="PF10502">
    <property type="entry name" value="Peptidase_S26"/>
    <property type="match status" value="2"/>
</dbReference>
<dbReference type="GO" id="GO:0042720">
    <property type="term" value="C:mitochondrial inner membrane peptidase complex"/>
    <property type="evidence" value="ECO:0007669"/>
    <property type="project" value="InterPro"/>
</dbReference>
<evidence type="ECO:0000256" key="2">
    <source>
        <dbReference type="ARBA" id="ARBA00007066"/>
    </source>
</evidence>
<feature type="domain" description="Peptidase S26" evidence="12">
    <location>
        <begin position="107"/>
        <end position="150"/>
    </location>
</feature>
<keyword evidence="8 11" id="KW-0496">Mitochondrion</keyword>
<dbReference type="OMA" id="RITHVEW"/>
<dbReference type="AlphaFoldDB" id="A0A168P0S0"/>
<evidence type="ECO:0000256" key="6">
    <source>
        <dbReference type="ARBA" id="ARBA00022801"/>
    </source>
</evidence>
<keyword evidence="9" id="KW-0472">Membrane</keyword>
<comment type="similarity">
    <text evidence="2">Belongs to the peptidase S26 family. IMP2 subfamily.</text>
</comment>
<sequence length="186" mass="20952">MYSRMRSSPYTSTVLKTLAWMPVAIFFVDRGFSCATVDGRSMQPTFNPDANTKQSDVVLLNKWAATDHVFKRGEVVTLTSPTHPDHKIIKRIIALPGDTVKPLRSGQKPVRVPKGHCWVEGDEAFHSKDSNSFGTVPIGLINAKVTRILWPPSRFGPVDKKQWPVDRVQMGFIRTGSNEEDFWKVN</sequence>
<keyword evidence="4" id="KW-0812">Transmembrane</keyword>
<dbReference type="InterPro" id="IPR019533">
    <property type="entry name" value="Peptidase_S26"/>
</dbReference>
<dbReference type="InterPro" id="IPR036286">
    <property type="entry name" value="LexA/Signal_pep-like_sf"/>
</dbReference>
<dbReference type="GO" id="GO:0006465">
    <property type="term" value="P:signal peptide processing"/>
    <property type="evidence" value="ECO:0007669"/>
    <property type="project" value="InterPro"/>
</dbReference>
<dbReference type="NCBIfam" id="TIGR02227">
    <property type="entry name" value="sigpep_I_bact"/>
    <property type="match status" value="1"/>
</dbReference>
<feature type="active site" evidence="10">
    <location>
        <position position="90"/>
    </location>
</feature>
<dbReference type="CDD" id="cd06530">
    <property type="entry name" value="S26_SPase_I"/>
    <property type="match status" value="1"/>
</dbReference>
<dbReference type="EC" id="3.4.21.-" evidence="11"/>
<evidence type="ECO:0000256" key="1">
    <source>
        <dbReference type="ARBA" id="ARBA00004434"/>
    </source>
</evidence>
<evidence type="ECO:0000256" key="7">
    <source>
        <dbReference type="ARBA" id="ARBA00022989"/>
    </source>
</evidence>
<evidence type="ECO:0000313" key="13">
    <source>
        <dbReference type="EMBL" id="SAM01568.1"/>
    </source>
</evidence>
<dbReference type="InterPro" id="IPR000223">
    <property type="entry name" value="Pept_S26A_signal_pept_1"/>
</dbReference>
<dbReference type="Gene3D" id="2.10.109.10">
    <property type="entry name" value="Umud Fragment, subunit A"/>
    <property type="match status" value="1"/>
</dbReference>
<evidence type="ECO:0000256" key="5">
    <source>
        <dbReference type="ARBA" id="ARBA00022792"/>
    </source>
</evidence>
<keyword evidence="5 11" id="KW-0999">Mitochondrion inner membrane</keyword>
<keyword evidence="14" id="KW-1185">Reference proteome</keyword>
<dbReference type="GO" id="GO:0004252">
    <property type="term" value="F:serine-type endopeptidase activity"/>
    <property type="evidence" value="ECO:0007669"/>
    <property type="project" value="InterPro"/>
</dbReference>
<keyword evidence="6 11" id="KW-0378">Hydrolase</keyword>
<gene>
    <name evidence="13" type="primary">ABSGL_07309.1 scaffold 8717</name>
</gene>
<dbReference type="InterPro" id="IPR037730">
    <property type="entry name" value="IMP2"/>
</dbReference>
<dbReference type="EMBL" id="LT553527">
    <property type="protein sequence ID" value="SAM01568.1"/>
    <property type="molecule type" value="Genomic_DNA"/>
</dbReference>
<organism evidence="13">
    <name type="scientific">Absidia glauca</name>
    <name type="common">Pin mould</name>
    <dbReference type="NCBI Taxonomy" id="4829"/>
    <lineage>
        <taxon>Eukaryota</taxon>
        <taxon>Fungi</taxon>
        <taxon>Fungi incertae sedis</taxon>
        <taxon>Mucoromycota</taxon>
        <taxon>Mucoromycotina</taxon>
        <taxon>Mucoromycetes</taxon>
        <taxon>Mucorales</taxon>
        <taxon>Cunninghamellaceae</taxon>
        <taxon>Absidia</taxon>
    </lineage>
</organism>
<evidence type="ECO:0000256" key="4">
    <source>
        <dbReference type="ARBA" id="ARBA00022692"/>
    </source>
</evidence>
<evidence type="ECO:0000313" key="14">
    <source>
        <dbReference type="Proteomes" id="UP000078561"/>
    </source>
</evidence>
<evidence type="ECO:0000259" key="12">
    <source>
        <dbReference type="Pfam" id="PF10502"/>
    </source>
</evidence>
<dbReference type="STRING" id="4829.A0A168P0S0"/>
<dbReference type="PANTHER" id="PTHR46041">
    <property type="entry name" value="MITOCHONDRIAL INNER MEMBRANE PROTEASE SUBUNIT 2"/>
    <property type="match status" value="1"/>
</dbReference>
<evidence type="ECO:0000256" key="9">
    <source>
        <dbReference type="ARBA" id="ARBA00023136"/>
    </source>
</evidence>
<dbReference type="InParanoid" id="A0A168P0S0"/>
<name>A0A168P0S0_ABSGL</name>
<keyword evidence="7" id="KW-1133">Transmembrane helix</keyword>
<dbReference type="FunCoup" id="A0A168P0S0">
    <property type="interactions" value="484"/>
</dbReference>
<dbReference type="OrthoDB" id="308440at2759"/>
<reference evidence="13" key="1">
    <citation type="submission" date="2016-04" db="EMBL/GenBank/DDBJ databases">
        <authorList>
            <person name="Evans L.H."/>
            <person name="Alamgir A."/>
            <person name="Owens N."/>
            <person name="Weber N.D."/>
            <person name="Virtaneva K."/>
            <person name="Barbian K."/>
            <person name="Babar A."/>
            <person name="Rosenke K."/>
        </authorList>
    </citation>
    <scope>NUCLEOTIDE SEQUENCE [LARGE SCALE GENOMIC DNA]</scope>
    <source>
        <strain evidence="13">CBS 101.48</strain>
    </source>
</reference>
<accession>A0A168P0S0</accession>
<dbReference type="GO" id="GO:0006627">
    <property type="term" value="P:protein processing involved in protein targeting to mitochondrion"/>
    <property type="evidence" value="ECO:0007669"/>
    <property type="project" value="InterPro"/>
</dbReference>
<evidence type="ECO:0000256" key="3">
    <source>
        <dbReference type="ARBA" id="ARBA00022670"/>
    </source>
</evidence>
<dbReference type="SUPFAM" id="SSF51306">
    <property type="entry name" value="LexA/Signal peptidase"/>
    <property type="match status" value="1"/>
</dbReference>
<evidence type="ECO:0000256" key="10">
    <source>
        <dbReference type="PIRSR" id="PIRSR600223-1"/>
    </source>
</evidence>
<proteinExistence type="inferred from homology"/>
<feature type="domain" description="Peptidase S26" evidence="12">
    <location>
        <begin position="17"/>
        <end position="101"/>
    </location>
</feature>
<dbReference type="PRINTS" id="PR00727">
    <property type="entry name" value="LEADERPTASE"/>
</dbReference>
<dbReference type="Proteomes" id="UP000078561">
    <property type="component" value="Unassembled WGS sequence"/>
</dbReference>
<evidence type="ECO:0000256" key="11">
    <source>
        <dbReference type="RuleBase" id="RU362041"/>
    </source>
</evidence>
<dbReference type="PANTHER" id="PTHR46041:SF2">
    <property type="entry name" value="MITOCHONDRIAL INNER MEMBRANE PROTEASE SUBUNIT 2"/>
    <property type="match status" value="1"/>
</dbReference>
<comment type="subcellular location">
    <subcellularLocation>
        <location evidence="1">Mitochondrion inner membrane</location>
        <topology evidence="1">Single-pass membrane protein</topology>
    </subcellularLocation>
</comment>
<keyword evidence="3 11" id="KW-0645">Protease</keyword>